<organism evidence="2 3">
    <name type="scientific">Aspergillus oryzae</name>
    <name type="common">Yellow koji mold</name>
    <dbReference type="NCBI Taxonomy" id="5062"/>
    <lineage>
        <taxon>Eukaryota</taxon>
        <taxon>Fungi</taxon>
        <taxon>Dikarya</taxon>
        <taxon>Ascomycota</taxon>
        <taxon>Pezizomycotina</taxon>
        <taxon>Eurotiomycetes</taxon>
        <taxon>Eurotiomycetidae</taxon>
        <taxon>Eurotiales</taxon>
        <taxon>Aspergillaceae</taxon>
        <taxon>Aspergillus</taxon>
        <taxon>Aspergillus subgen. Circumdati</taxon>
    </lineage>
</organism>
<evidence type="ECO:0000313" key="3">
    <source>
        <dbReference type="Proteomes" id="UP000190312"/>
    </source>
</evidence>
<dbReference type="VEuPathDB" id="FungiDB:AO090026000507"/>
<evidence type="ECO:0000313" key="2">
    <source>
        <dbReference type="EMBL" id="OOO14795.1"/>
    </source>
</evidence>
<dbReference type="Pfam" id="PF17648">
    <property type="entry name" value="Luciferase"/>
    <property type="match status" value="1"/>
</dbReference>
<dbReference type="CDD" id="cd02440">
    <property type="entry name" value="AdoMet_MTases"/>
    <property type="match status" value="1"/>
</dbReference>
<comment type="caution">
    <text evidence="2">The sequence shown here is derived from an EMBL/GenBank/DDBJ whole genome shotgun (WGS) entry which is preliminary data.</text>
</comment>
<gene>
    <name evidence="2" type="ORF">OAory_01033900</name>
</gene>
<dbReference type="OrthoDB" id="506498at2759"/>
<dbReference type="SUPFAM" id="SSF53335">
    <property type="entry name" value="S-adenosyl-L-methionine-dependent methyltransferases"/>
    <property type="match status" value="1"/>
</dbReference>
<dbReference type="AlphaFoldDB" id="A0A1S9E0I6"/>
<dbReference type="InterPro" id="IPR048273">
    <property type="entry name" value="Luciferase"/>
</dbReference>
<dbReference type="Gene3D" id="3.40.50.150">
    <property type="entry name" value="Vaccinia Virus protein VP39"/>
    <property type="match status" value="1"/>
</dbReference>
<sequence length="632" mass="70894">MTSLLEKASTFFSSHISQFRLLIQSGNDTRAVIVSALSATVVAVTLPRIYRDYRTFISYGPGGVPYNLIGWFAASVILPPWGREMFSTGVYEEKIAAGETTSYLGDEWDLLRKRDHRPQIGPHIVPQRQITEFPSEEIKEKLNQDFYAFANRNQHLVGLSPSKLELHADALFLADGLVPTPAAQQLKGEIAHIHRLKDFSLHVTLAPADCKKVIEAGWGQRHRLSGVQAPKALFGGKVISLPSEYVLIYAPRTKQEAVFVVEIIAASVKYMTGSVESPALRTAFPKLNRGSGIAVKMPYRPTLGLNPVVERPDSLGAHLALALHGFPVCMLSDGHGSPDSETEALDDVYLETITIQSRVFQRFSIDHQIFFEPVDGEEAERLELQHQVFNKVFDNRLIFPPIPRPQKILDCGYGTGSWAIEAAEQHPKCKVIGLDIYPYMNPDDIPDNLCLQVDDLNRPFTFPPNHFDLVHSRLLATGINRDRWPSYIRDIKRVLKPGGWVQLVEIYFNVQSDNGSITEQHALRQWSTQLMGSLEEVKDLRVGTRLRNLLTAAGLAEVDARMIPLPLSAWSNDPRMRDIGAANRDNVKKLLPALGLYPFTQRLRMTPQQFAELIARAQQEADTHNLKAYFPL</sequence>
<dbReference type="VEuPathDB" id="FungiDB:AO090026000508"/>
<dbReference type="Proteomes" id="UP000190312">
    <property type="component" value="Unassembled WGS sequence"/>
</dbReference>
<feature type="domain" description="Luciferase" evidence="1">
    <location>
        <begin position="188"/>
        <end position="267"/>
    </location>
</feature>
<protein>
    <recommendedName>
        <fullName evidence="1">Luciferase domain-containing protein</fullName>
    </recommendedName>
</protein>
<accession>A0A1S9E0I6</accession>
<proteinExistence type="predicted"/>
<dbReference type="InterPro" id="IPR040841">
    <property type="entry name" value="Luciferase_dom"/>
</dbReference>
<name>A0A1S9E0I6_ASPOZ</name>
<reference evidence="2 3" key="1">
    <citation type="submission" date="2016-10" db="EMBL/GenBank/DDBJ databases">
        <title>Genome sequencing of Aspergillus oryzae BCC7051.</title>
        <authorList>
            <person name="Thammarongtham C."/>
            <person name="Vorapreeda T."/>
            <person name="Nookaew I."/>
            <person name="Srisuk T."/>
            <person name="Land M."/>
            <person name="Jeennor S."/>
            <person name="Laoteng K."/>
        </authorList>
    </citation>
    <scope>NUCLEOTIDE SEQUENCE [LARGE SCALE GENOMIC DNA]</scope>
    <source>
        <strain evidence="2 3">BCC7051</strain>
    </source>
</reference>
<dbReference type="PANTHER" id="PTHR38695:SF1">
    <property type="entry name" value="AMINO ACID PERMEASE_ SLC12A DOMAIN-CONTAINING PROTEIN"/>
    <property type="match status" value="1"/>
</dbReference>
<dbReference type="eggNOG" id="ENOG502SPCX">
    <property type="taxonomic scope" value="Eukaryota"/>
</dbReference>
<evidence type="ECO:0000259" key="1">
    <source>
        <dbReference type="Pfam" id="PF17648"/>
    </source>
</evidence>
<dbReference type="EMBL" id="MKZY01000001">
    <property type="protein sequence ID" value="OOO14795.1"/>
    <property type="molecule type" value="Genomic_DNA"/>
</dbReference>
<dbReference type="InterPro" id="IPR029063">
    <property type="entry name" value="SAM-dependent_MTases_sf"/>
</dbReference>
<dbReference type="PANTHER" id="PTHR38695">
    <property type="entry name" value="AMINO ACID PERMEASE_ SLC12A DOMAIN-CONTAINING PROTEIN"/>
    <property type="match status" value="1"/>
</dbReference>
<dbReference type="Pfam" id="PF13489">
    <property type="entry name" value="Methyltransf_23"/>
    <property type="match status" value="1"/>
</dbReference>